<sequence length="366" mass="38469">MNASQLKERGKDVSRLKERGQAVVAGARARWPFVDHFARALLHYNSVMGSQLAAAATYFAFLSFFPLVALLFAAVGYVVDYVPNAEAAVTRALASVLPGMIGSGPDQINVKGIASHKAGVGVIGLLVLLYSGLGWISALRTSLQAVFAVVAEEKRNFFLNKLFDLLVLVVVGIVLIVSVGLGTSVTGFTDTVLRLLGLSHMPGIGVVLLIAALLVGVGANTVLFFTLYRLLPKHEVPTGSLWKGALLAGIGFEVLKQLASLVISSVTQNPLYGAFAIMIALLVWINYFDRLAVLGAAWAVSAVATKDRSEVSSQDGPGATAGRRPTARPGAGRRGARSGQVVSAVVGALAGAAAMGWWSRRSRDSD</sequence>
<evidence type="ECO:0000256" key="5">
    <source>
        <dbReference type="ARBA" id="ARBA00023136"/>
    </source>
</evidence>
<keyword evidence="2" id="KW-1003">Cell membrane</keyword>
<dbReference type="AlphaFoldDB" id="A0A927MZT6"/>
<evidence type="ECO:0000313" key="8">
    <source>
        <dbReference type="EMBL" id="MBE1607708.1"/>
    </source>
</evidence>
<evidence type="ECO:0000256" key="3">
    <source>
        <dbReference type="ARBA" id="ARBA00022692"/>
    </source>
</evidence>
<keyword evidence="9" id="KW-1185">Reference proteome</keyword>
<accession>A0A927MZT6</accession>
<evidence type="ECO:0000256" key="1">
    <source>
        <dbReference type="ARBA" id="ARBA00004651"/>
    </source>
</evidence>
<feature type="transmembrane region" description="Helical" evidence="7">
    <location>
        <begin position="122"/>
        <end position="150"/>
    </location>
</feature>
<feature type="transmembrane region" description="Helical" evidence="7">
    <location>
        <begin position="203"/>
        <end position="228"/>
    </location>
</feature>
<feature type="transmembrane region" description="Helical" evidence="7">
    <location>
        <begin position="271"/>
        <end position="288"/>
    </location>
</feature>
<dbReference type="Proteomes" id="UP000638648">
    <property type="component" value="Unassembled WGS sequence"/>
</dbReference>
<evidence type="ECO:0000256" key="4">
    <source>
        <dbReference type="ARBA" id="ARBA00022989"/>
    </source>
</evidence>
<feature type="transmembrane region" description="Helical" evidence="7">
    <location>
        <begin position="162"/>
        <end position="183"/>
    </location>
</feature>
<comment type="subcellular location">
    <subcellularLocation>
        <location evidence="1">Cell membrane</location>
        <topology evidence="1">Multi-pass membrane protein</topology>
    </subcellularLocation>
</comment>
<dbReference type="PANTHER" id="PTHR30213">
    <property type="entry name" value="INNER MEMBRANE PROTEIN YHJD"/>
    <property type="match status" value="1"/>
</dbReference>
<feature type="transmembrane region" description="Helical" evidence="7">
    <location>
        <begin position="341"/>
        <end position="359"/>
    </location>
</feature>
<protein>
    <submittedName>
        <fullName evidence="8">Membrane protein</fullName>
    </submittedName>
</protein>
<reference evidence="8" key="1">
    <citation type="submission" date="2020-10" db="EMBL/GenBank/DDBJ databases">
        <title>Sequencing the genomes of 1000 actinobacteria strains.</title>
        <authorList>
            <person name="Klenk H.-P."/>
        </authorList>
    </citation>
    <scope>NUCLEOTIDE SEQUENCE</scope>
    <source>
        <strain evidence="8">DSM 45354</strain>
    </source>
</reference>
<dbReference type="PANTHER" id="PTHR30213:SF1">
    <property type="entry name" value="INNER MEMBRANE PROTEIN YHJD"/>
    <property type="match status" value="1"/>
</dbReference>
<keyword evidence="5 7" id="KW-0472">Membrane</keyword>
<evidence type="ECO:0000256" key="6">
    <source>
        <dbReference type="SAM" id="MobiDB-lite"/>
    </source>
</evidence>
<keyword evidence="4 7" id="KW-1133">Transmembrane helix</keyword>
<name>A0A927MZT6_9ACTN</name>
<feature type="transmembrane region" description="Helical" evidence="7">
    <location>
        <begin position="240"/>
        <end position="259"/>
    </location>
</feature>
<feature type="region of interest" description="Disordered" evidence="6">
    <location>
        <begin position="310"/>
        <end position="339"/>
    </location>
</feature>
<keyword evidence="3 7" id="KW-0812">Transmembrane</keyword>
<evidence type="ECO:0000313" key="9">
    <source>
        <dbReference type="Proteomes" id="UP000638648"/>
    </source>
</evidence>
<evidence type="ECO:0000256" key="7">
    <source>
        <dbReference type="SAM" id="Phobius"/>
    </source>
</evidence>
<organism evidence="8 9">
    <name type="scientific">Actinopolymorpha pittospori</name>
    <dbReference type="NCBI Taxonomy" id="648752"/>
    <lineage>
        <taxon>Bacteria</taxon>
        <taxon>Bacillati</taxon>
        <taxon>Actinomycetota</taxon>
        <taxon>Actinomycetes</taxon>
        <taxon>Propionibacteriales</taxon>
        <taxon>Actinopolymorphaceae</taxon>
        <taxon>Actinopolymorpha</taxon>
    </lineage>
</organism>
<feature type="transmembrane region" description="Helical" evidence="7">
    <location>
        <begin position="58"/>
        <end position="79"/>
    </location>
</feature>
<dbReference type="EMBL" id="JADBEM010000001">
    <property type="protein sequence ID" value="MBE1607708.1"/>
    <property type="molecule type" value="Genomic_DNA"/>
</dbReference>
<gene>
    <name evidence="8" type="ORF">HEB94_004556</name>
</gene>
<evidence type="ECO:0000256" key="2">
    <source>
        <dbReference type="ARBA" id="ARBA00022475"/>
    </source>
</evidence>
<proteinExistence type="predicted"/>
<feature type="compositionally biased region" description="Low complexity" evidence="6">
    <location>
        <begin position="316"/>
        <end position="330"/>
    </location>
</feature>
<comment type="caution">
    <text evidence="8">The sequence shown here is derived from an EMBL/GenBank/DDBJ whole genome shotgun (WGS) entry which is preliminary data.</text>
</comment>
<dbReference type="GO" id="GO:0005886">
    <property type="term" value="C:plasma membrane"/>
    <property type="evidence" value="ECO:0007669"/>
    <property type="project" value="UniProtKB-SubCell"/>
</dbReference>
<dbReference type="Pfam" id="PF03631">
    <property type="entry name" value="Virul_fac_BrkB"/>
    <property type="match status" value="1"/>
</dbReference>
<dbReference type="InterPro" id="IPR017039">
    <property type="entry name" value="Virul_fac_BrkB"/>
</dbReference>
<dbReference type="RefSeq" id="WP_192751613.1">
    <property type="nucleotide sequence ID" value="NZ_BAABJL010000207.1"/>
</dbReference>